<evidence type="ECO:0000259" key="1">
    <source>
        <dbReference type="Pfam" id="PF14452"/>
    </source>
</evidence>
<reference evidence="2 3" key="1">
    <citation type="submission" date="2017-04" db="EMBL/GenBank/DDBJ databases">
        <authorList>
            <person name="Afonso C.L."/>
            <person name="Miller P.J."/>
            <person name="Scott M.A."/>
            <person name="Spackman E."/>
            <person name="Goraichik I."/>
            <person name="Dimitrov K.M."/>
            <person name="Suarez D.L."/>
            <person name="Swayne D.E."/>
        </authorList>
    </citation>
    <scope>NUCLEOTIDE SEQUENCE [LARGE SCALE GENOMIC DNA]</scope>
    <source>
        <strain evidence="2 3">DSM 21164</strain>
    </source>
</reference>
<gene>
    <name evidence="2" type="ORF">SAMN05660703_0911</name>
</gene>
<sequence>MSEQQLIQAVLKKIWTKNTQAYLAGITLKIIKIMYFFKVNKKKFETNESKITGKQILTIANLTPVEDYELLYKINEKGFTPIQLDEVVDLKTAGIEGLTAKPYKGIIIKVDNKEIEVNECIMTPIEIMSVAGLDTDRYSLSELRAGGVEVTYKDDVYHKIAITKNSCFISCKLNLVIECVIVNAKVKPWNNDKISFDEVVILEYGSITSNPNIIYTINYVKGVPGKPNGTMVKGEVISVKNKMIFNVTQTNKS</sequence>
<keyword evidence="3" id="KW-1185">Reference proteome</keyword>
<name>A0A1W1YUE5_9FLAO</name>
<dbReference type="InterPro" id="IPR027802">
    <property type="entry name" value="Multi-ubiquitin_dom"/>
</dbReference>
<dbReference type="Proteomes" id="UP000192360">
    <property type="component" value="Unassembled WGS sequence"/>
</dbReference>
<dbReference type="AlphaFoldDB" id="A0A1W1YUE5"/>
<dbReference type="RefSeq" id="WP_084060199.1">
    <property type="nucleotide sequence ID" value="NZ_FWXO01000001.1"/>
</dbReference>
<accession>A0A1W1YUE5</accession>
<feature type="domain" description="Multi-ubiquitin" evidence="1">
    <location>
        <begin position="180"/>
        <end position="250"/>
    </location>
</feature>
<proteinExistence type="predicted"/>
<evidence type="ECO:0000313" key="3">
    <source>
        <dbReference type="Proteomes" id="UP000192360"/>
    </source>
</evidence>
<feature type="domain" description="Multi-ubiquitin" evidence="1">
    <location>
        <begin position="37"/>
        <end position="96"/>
    </location>
</feature>
<organism evidence="2 3">
    <name type="scientific">Cellulophaga tyrosinoxydans</name>
    <dbReference type="NCBI Taxonomy" id="504486"/>
    <lineage>
        <taxon>Bacteria</taxon>
        <taxon>Pseudomonadati</taxon>
        <taxon>Bacteroidota</taxon>
        <taxon>Flavobacteriia</taxon>
        <taxon>Flavobacteriales</taxon>
        <taxon>Flavobacteriaceae</taxon>
        <taxon>Cellulophaga</taxon>
    </lineage>
</organism>
<evidence type="ECO:0000313" key="2">
    <source>
        <dbReference type="EMBL" id="SMC39830.1"/>
    </source>
</evidence>
<dbReference type="OrthoDB" id="7445930at2"/>
<dbReference type="STRING" id="504486.SAMN05660703_0911"/>
<protein>
    <submittedName>
        <fullName evidence="2">Multiubiquitin</fullName>
    </submittedName>
</protein>
<dbReference type="Pfam" id="PF14452">
    <property type="entry name" value="Multi_ubiq"/>
    <property type="match status" value="2"/>
</dbReference>
<dbReference type="EMBL" id="FWXO01000001">
    <property type="protein sequence ID" value="SMC39830.1"/>
    <property type="molecule type" value="Genomic_DNA"/>
</dbReference>